<keyword evidence="1" id="KW-0812">Transmembrane</keyword>
<keyword evidence="1" id="KW-0472">Membrane</keyword>
<feature type="transmembrane region" description="Helical" evidence="1">
    <location>
        <begin position="84"/>
        <end position="103"/>
    </location>
</feature>
<keyword evidence="1" id="KW-1133">Transmembrane helix</keyword>
<name>A0A2T3Z219_TRIA4</name>
<evidence type="ECO:0000313" key="3">
    <source>
        <dbReference type="Proteomes" id="UP000240493"/>
    </source>
</evidence>
<evidence type="ECO:0000313" key="2">
    <source>
        <dbReference type="EMBL" id="PTB38859.1"/>
    </source>
</evidence>
<dbReference type="Proteomes" id="UP000240493">
    <property type="component" value="Unassembled WGS sequence"/>
</dbReference>
<protein>
    <submittedName>
        <fullName evidence="2">Uncharacterized protein</fullName>
    </submittedName>
</protein>
<dbReference type="EMBL" id="KZ679265">
    <property type="protein sequence ID" value="PTB38859.1"/>
    <property type="molecule type" value="Genomic_DNA"/>
</dbReference>
<gene>
    <name evidence="2" type="ORF">M441DRAFT_240276</name>
</gene>
<accession>A0A2T3Z219</accession>
<proteinExistence type="predicted"/>
<feature type="transmembrane region" description="Helical" evidence="1">
    <location>
        <begin position="44"/>
        <end position="64"/>
    </location>
</feature>
<evidence type="ECO:0000256" key="1">
    <source>
        <dbReference type="SAM" id="Phobius"/>
    </source>
</evidence>
<keyword evidence="3" id="KW-1185">Reference proteome</keyword>
<organism evidence="2 3">
    <name type="scientific">Trichoderma asperellum (strain ATCC 204424 / CBS 433.97 / NBRC 101777)</name>
    <dbReference type="NCBI Taxonomy" id="1042311"/>
    <lineage>
        <taxon>Eukaryota</taxon>
        <taxon>Fungi</taxon>
        <taxon>Dikarya</taxon>
        <taxon>Ascomycota</taxon>
        <taxon>Pezizomycotina</taxon>
        <taxon>Sordariomycetes</taxon>
        <taxon>Hypocreomycetidae</taxon>
        <taxon>Hypocreales</taxon>
        <taxon>Hypocreaceae</taxon>
        <taxon>Trichoderma</taxon>
    </lineage>
</organism>
<reference evidence="2 3" key="1">
    <citation type="submission" date="2016-07" db="EMBL/GenBank/DDBJ databases">
        <title>Multiple horizontal gene transfer events from other fungi enriched the ability of initially mycotrophic Trichoderma (Ascomycota) to feed on dead plant biomass.</title>
        <authorList>
            <consortium name="DOE Joint Genome Institute"/>
            <person name="Aerts A."/>
            <person name="Atanasova L."/>
            <person name="Chenthamara K."/>
            <person name="Zhang J."/>
            <person name="Grujic M."/>
            <person name="Henrissat B."/>
            <person name="Kuo A."/>
            <person name="Salamov A."/>
            <person name="Lipzen A."/>
            <person name="Labutti K."/>
            <person name="Barry K."/>
            <person name="Miao Y."/>
            <person name="Rahimi M.J."/>
            <person name="Shen Q."/>
            <person name="Grigoriev I.V."/>
            <person name="Kubicek C.P."/>
            <person name="Druzhinina I.S."/>
        </authorList>
    </citation>
    <scope>NUCLEOTIDE SEQUENCE [LARGE SCALE GENOMIC DNA]</scope>
    <source>
        <strain evidence="2 3">CBS 433.97</strain>
    </source>
</reference>
<sequence length="133" mass="14729">MNYQRKGHPSRWKMGRFFNASWADVPVRIHLVTRTICRLGSMCLYVYILDIACWQSLTFLLAVLLNLFPQGCNAPGKPDSSASLAYLALVPVVAGLCATNYLFRGNRIDLGASAHVSRRDPESDDGSRAKPIS</sequence>
<dbReference type="AlphaFoldDB" id="A0A2T3Z219"/>